<feature type="compositionally biased region" description="Basic and acidic residues" evidence="1">
    <location>
        <begin position="105"/>
        <end position="114"/>
    </location>
</feature>
<feature type="region of interest" description="Disordered" evidence="1">
    <location>
        <begin position="105"/>
        <end position="129"/>
    </location>
</feature>
<evidence type="ECO:0000256" key="1">
    <source>
        <dbReference type="SAM" id="MobiDB-lite"/>
    </source>
</evidence>
<keyword evidence="3" id="KW-1185">Reference proteome</keyword>
<gene>
    <name evidence="2" type="ORF">GCM10010451_38660</name>
</gene>
<dbReference type="EMBL" id="BAAAUH010000028">
    <property type="protein sequence ID" value="GAA3185664.1"/>
    <property type="molecule type" value="Genomic_DNA"/>
</dbReference>
<name>A0ABP6PQV1_9ACTN</name>
<dbReference type="Proteomes" id="UP001501866">
    <property type="component" value="Unassembled WGS sequence"/>
</dbReference>
<accession>A0ABP6PQV1</accession>
<reference evidence="3" key="1">
    <citation type="journal article" date="2019" name="Int. J. Syst. Evol. Microbiol.">
        <title>The Global Catalogue of Microorganisms (GCM) 10K type strain sequencing project: providing services to taxonomists for standard genome sequencing and annotation.</title>
        <authorList>
            <consortium name="The Broad Institute Genomics Platform"/>
            <consortium name="The Broad Institute Genome Sequencing Center for Infectious Disease"/>
            <person name="Wu L."/>
            <person name="Ma J."/>
        </authorList>
    </citation>
    <scope>NUCLEOTIDE SEQUENCE [LARGE SCALE GENOMIC DNA]</scope>
    <source>
        <strain evidence="3">JCM 9095</strain>
    </source>
</reference>
<feature type="region of interest" description="Disordered" evidence="1">
    <location>
        <begin position="34"/>
        <end position="54"/>
    </location>
</feature>
<organism evidence="2 3">
    <name type="scientific">Streptomyces virens</name>
    <dbReference type="NCBI Taxonomy" id="285572"/>
    <lineage>
        <taxon>Bacteria</taxon>
        <taxon>Bacillati</taxon>
        <taxon>Actinomycetota</taxon>
        <taxon>Actinomycetes</taxon>
        <taxon>Kitasatosporales</taxon>
        <taxon>Streptomycetaceae</taxon>
        <taxon>Streptomyces</taxon>
    </lineage>
</organism>
<proteinExistence type="predicted"/>
<protein>
    <submittedName>
        <fullName evidence="2">Uncharacterized protein</fullName>
    </submittedName>
</protein>
<evidence type="ECO:0000313" key="3">
    <source>
        <dbReference type="Proteomes" id="UP001501866"/>
    </source>
</evidence>
<sequence length="129" mass="14311">MPSRREDAARGLRGDRGLVAELVEHVRLGQLRLGKRRGHLQKGLSRQNDPPVRHRPDIARELQAAQGLKIPGRPVQRGSEGVDVLGADMQAVQVVQGRLQPCRDQEAPLRRQVTDEEAEGRGAVIPSRR</sequence>
<evidence type="ECO:0000313" key="2">
    <source>
        <dbReference type="EMBL" id="GAA3185664.1"/>
    </source>
</evidence>
<comment type="caution">
    <text evidence="2">The sequence shown here is derived from an EMBL/GenBank/DDBJ whole genome shotgun (WGS) entry which is preliminary data.</text>
</comment>